<name>A0A913Y5D0_EXADI</name>
<evidence type="ECO:0000256" key="2">
    <source>
        <dbReference type="SAM" id="SignalP"/>
    </source>
</evidence>
<keyword evidence="1" id="KW-1133">Transmembrane helix</keyword>
<evidence type="ECO:0000256" key="1">
    <source>
        <dbReference type="SAM" id="Phobius"/>
    </source>
</evidence>
<organism evidence="3 4">
    <name type="scientific">Exaiptasia diaphana</name>
    <name type="common">Tropical sea anemone</name>
    <name type="synonym">Aiptasia pulchella</name>
    <dbReference type="NCBI Taxonomy" id="2652724"/>
    <lineage>
        <taxon>Eukaryota</taxon>
        <taxon>Metazoa</taxon>
        <taxon>Cnidaria</taxon>
        <taxon>Anthozoa</taxon>
        <taxon>Hexacorallia</taxon>
        <taxon>Actiniaria</taxon>
        <taxon>Aiptasiidae</taxon>
        <taxon>Exaiptasia</taxon>
    </lineage>
</organism>
<evidence type="ECO:0000313" key="4">
    <source>
        <dbReference type="Proteomes" id="UP000887567"/>
    </source>
</evidence>
<feature type="transmembrane region" description="Helical" evidence="1">
    <location>
        <begin position="164"/>
        <end position="188"/>
    </location>
</feature>
<evidence type="ECO:0000313" key="3">
    <source>
        <dbReference type="EnsemblMetazoa" id="XP_020915043.1"/>
    </source>
</evidence>
<sequence>MNAKVVVILLAIQLQITSGFVVLQCNISEYKGMLAILTLTSTLVSRLFPGIEYHDLAFIRLPLNSNPKVKCFRGNASIVVCLDYGVKDLSYVNDDVVYFAINDSACFPNGTEFSCVIKRKGKKINSTVHEGRCDNSTGKRNLTTDHVHPDTKQPNCTCNYERGWAIFGRIMLGVLVFLMFLNLICICLTRQRTSTTSSAVRQNGISRTSNV</sequence>
<proteinExistence type="predicted"/>
<keyword evidence="1" id="KW-0472">Membrane</keyword>
<dbReference type="Proteomes" id="UP000887567">
    <property type="component" value="Unplaced"/>
</dbReference>
<dbReference type="EnsemblMetazoa" id="XM_021059384.2">
    <property type="protein sequence ID" value="XP_020915043.1"/>
    <property type="gene ID" value="LOC110252562"/>
</dbReference>
<dbReference type="KEGG" id="epa:110252562"/>
<keyword evidence="1" id="KW-0812">Transmembrane</keyword>
<feature type="signal peptide" evidence="2">
    <location>
        <begin position="1"/>
        <end position="19"/>
    </location>
</feature>
<dbReference type="RefSeq" id="XP_020915043.1">
    <property type="nucleotide sequence ID" value="XM_021059384.2"/>
</dbReference>
<accession>A0A913Y5D0</accession>
<feature type="chain" id="PRO_5037989569" evidence="2">
    <location>
        <begin position="20"/>
        <end position="211"/>
    </location>
</feature>
<keyword evidence="2" id="KW-0732">Signal</keyword>
<dbReference type="AlphaFoldDB" id="A0A913Y5D0"/>
<reference evidence="3" key="1">
    <citation type="submission" date="2022-11" db="UniProtKB">
        <authorList>
            <consortium name="EnsemblMetazoa"/>
        </authorList>
    </citation>
    <scope>IDENTIFICATION</scope>
</reference>
<dbReference type="GeneID" id="110252562"/>
<keyword evidence="4" id="KW-1185">Reference proteome</keyword>
<protein>
    <submittedName>
        <fullName evidence="3">Uncharacterized protein</fullName>
    </submittedName>
</protein>